<reference evidence="1 2" key="1">
    <citation type="journal article" date="2019" name="Genome Biol. Evol.">
        <title>Insights into the evolution of the New World diploid cottons (Gossypium, subgenus Houzingenia) based on genome sequencing.</title>
        <authorList>
            <person name="Grover C.E."/>
            <person name="Arick M.A. 2nd"/>
            <person name="Thrash A."/>
            <person name="Conover J.L."/>
            <person name="Sanders W.S."/>
            <person name="Peterson D.G."/>
            <person name="Frelichowski J.E."/>
            <person name="Scheffler J.A."/>
            <person name="Scheffler B.E."/>
            <person name="Wendel J.F."/>
        </authorList>
    </citation>
    <scope>NUCLEOTIDE SEQUENCE [LARGE SCALE GENOMIC DNA]</scope>
    <source>
        <strain evidence="1">5</strain>
        <tissue evidence="1">Leaf</tissue>
    </source>
</reference>
<feature type="non-terminal residue" evidence="1">
    <location>
        <position position="1"/>
    </location>
</feature>
<evidence type="ECO:0000313" key="2">
    <source>
        <dbReference type="Proteomes" id="UP000593579"/>
    </source>
</evidence>
<organism evidence="1 2">
    <name type="scientific">Gossypium gossypioides</name>
    <name type="common">Mexican cotton</name>
    <name type="synonym">Selera gossypioides</name>
    <dbReference type="NCBI Taxonomy" id="34282"/>
    <lineage>
        <taxon>Eukaryota</taxon>
        <taxon>Viridiplantae</taxon>
        <taxon>Streptophyta</taxon>
        <taxon>Embryophyta</taxon>
        <taxon>Tracheophyta</taxon>
        <taxon>Spermatophyta</taxon>
        <taxon>Magnoliopsida</taxon>
        <taxon>eudicotyledons</taxon>
        <taxon>Gunneridae</taxon>
        <taxon>Pentapetalae</taxon>
        <taxon>rosids</taxon>
        <taxon>malvids</taxon>
        <taxon>Malvales</taxon>
        <taxon>Malvaceae</taxon>
        <taxon>Malvoideae</taxon>
        <taxon>Gossypium</taxon>
    </lineage>
</organism>
<gene>
    <name evidence="1" type="ORF">Gogos_003156</name>
</gene>
<dbReference type="Proteomes" id="UP000593579">
    <property type="component" value="Unassembled WGS sequence"/>
</dbReference>
<protein>
    <submittedName>
        <fullName evidence="1">Uncharacterized protein</fullName>
    </submittedName>
</protein>
<sequence length="93" mass="10841">NNGDFQVKVLREKHKCNPQWKVQKASTTFLANIYKELIAVNPFFKLNYIQSVVKAELGINININKARRTKLKVIKEMEIDVIKELAPRFPPLF</sequence>
<name>A0A7J9CL52_GOSGO</name>
<evidence type="ECO:0000313" key="1">
    <source>
        <dbReference type="EMBL" id="MBA0749201.1"/>
    </source>
</evidence>
<dbReference type="OrthoDB" id="10493999at2759"/>
<dbReference type="EMBL" id="JABEZY010000011">
    <property type="protein sequence ID" value="MBA0749201.1"/>
    <property type="molecule type" value="Genomic_DNA"/>
</dbReference>
<accession>A0A7J9CL52</accession>
<comment type="caution">
    <text evidence="1">The sequence shown here is derived from an EMBL/GenBank/DDBJ whole genome shotgun (WGS) entry which is preliminary data.</text>
</comment>
<proteinExistence type="predicted"/>
<keyword evidence="2" id="KW-1185">Reference proteome</keyword>
<dbReference type="AlphaFoldDB" id="A0A7J9CL52"/>